<sequence length="380" mass="40503">MPLAADALPPARPPRDLRLDIVRGWMQVSIFVSHIAGTAFAWGIHAAWGLSDSSEQFVLLSGFTLGSVFALKAARGGFGAARSDMARRTLRLYATHLTVFFMFAALVLWAEMCVPLPGGVERLGWSFLVERLWLALPAAFAMLYQPAFMGILPVFVWSMLLLPAFMWAAARAGGWALAPAVAAYVAVQLGLLETPSVGGTGIAFEPFAWAALFLGGALAGRRALLAGEGVQPRRWLVAGAAAVVAAGFWARLVGYGVLPGPEDPVAVAMHKEALAPARLLHALALAYLVAALVPREAAWMRLWPAQALAAIGRHSLRVFCVGLFLAWGASTALARWPEDAAWLDPLLVLGGAGALAAVAWASDGWRRWWPQRVGRGGVAE</sequence>
<name>A0ABP3R7Z1_9PROT</name>
<feature type="transmembrane region" description="Helical" evidence="1">
    <location>
        <begin position="57"/>
        <end position="78"/>
    </location>
</feature>
<dbReference type="InterPro" id="IPR014550">
    <property type="entry name" value="UCP028704_OpgC"/>
</dbReference>
<keyword evidence="1" id="KW-0472">Membrane</keyword>
<feature type="transmembrane region" description="Helical" evidence="1">
    <location>
        <begin position="342"/>
        <end position="362"/>
    </location>
</feature>
<dbReference type="PANTHER" id="PTHR38592">
    <property type="entry name" value="BLL4819 PROTEIN"/>
    <property type="match status" value="1"/>
</dbReference>
<comment type="caution">
    <text evidence="2">The sequence shown here is derived from an EMBL/GenBank/DDBJ whole genome shotgun (WGS) entry which is preliminary data.</text>
</comment>
<evidence type="ECO:0008006" key="4">
    <source>
        <dbReference type="Google" id="ProtNLM"/>
    </source>
</evidence>
<feature type="transmembrane region" description="Helical" evidence="1">
    <location>
        <begin position="316"/>
        <end position="336"/>
    </location>
</feature>
<feature type="transmembrane region" description="Helical" evidence="1">
    <location>
        <begin position="207"/>
        <end position="224"/>
    </location>
</feature>
<dbReference type="EMBL" id="BAAAFZ010000099">
    <property type="protein sequence ID" value="GAA0605182.1"/>
    <property type="molecule type" value="Genomic_DNA"/>
</dbReference>
<feature type="transmembrane region" description="Helical" evidence="1">
    <location>
        <begin position="132"/>
        <end position="157"/>
    </location>
</feature>
<dbReference type="RefSeq" id="WP_343898021.1">
    <property type="nucleotide sequence ID" value="NZ_BAAAFZ010000099.1"/>
</dbReference>
<evidence type="ECO:0000256" key="1">
    <source>
        <dbReference type="SAM" id="Phobius"/>
    </source>
</evidence>
<dbReference type="Pfam" id="PF10129">
    <property type="entry name" value="OpgC_C"/>
    <property type="match status" value="1"/>
</dbReference>
<gene>
    <name evidence="2" type="ORF">GCM10009416_48370</name>
</gene>
<dbReference type="PANTHER" id="PTHR38592:SF3">
    <property type="entry name" value="BLL4819 PROTEIN"/>
    <property type="match status" value="1"/>
</dbReference>
<feature type="transmembrane region" description="Helical" evidence="1">
    <location>
        <begin position="236"/>
        <end position="258"/>
    </location>
</feature>
<evidence type="ECO:0000313" key="3">
    <source>
        <dbReference type="Proteomes" id="UP001501588"/>
    </source>
</evidence>
<evidence type="ECO:0000313" key="2">
    <source>
        <dbReference type="EMBL" id="GAA0605182.1"/>
    </source>
</evidence>
<keyword evidence="3" id="KW-1185">Reference proteome</keyword>
<accession>A0ABP3R7Z1</accession>
<proteinExistence type="predicted"/>
<feature type="transmembrane region" description="Helical" evidence="1">
    <location>
        <begin position="278"/>
        <end position="295"/>
    </location>
</feature>
<feature type="transmembrane region" description="Helical" evidence="1">
    <location>
        <begin position="164"/>
        <end position="187"/>
    </location>
</feature>
<protein>
    <recommendedName>
        <fullName evidence="4">OpgC domain-containing protein</fullName>
    </recommendedName>
</protein>
<organism evidence="2 3">
    <name type="scientific">Craurococcus roseus</name>
    <dbReference type="NCBI Taxonomy" id="77585"/>
    <lineage>
        <taxon>Bacteria</taxon>
        <taxon>Pseudomonadati</taxon>
        <taxon>Pseudomonadota</taxon>
        <taxon>Alphaproteobacteria</taxon>
        <taxon>Acetobacterales</taxon>
        <taxon>Acetobacteraceae</taxon>
        <taxon>Craurococcus</taxon>
    </lineage>
</organism>
<dbReference type="PIRSF" id="PIRSF028704">
    <property type="entry name" value="UPC028704"/>
    <property type="match status" value="1"/>
</dbReference>
<dbReference type="Proteomes" id="UP001501588">
    <property type="component" value="Unassembled WGS sequence"/>
</dbReference>
<feature type="transmembrane region" description="Helical" evidence="1">
    <location>
        <begin position="25"/>
        <end position="45"/>
    </location>
</feature>
<feature type="transmembrane region" description="Helical" evidence="1">
    <location>
        <begin position="90"/>
        <end position="112"/>
    </location>
</feature>
<keyword evidence="1" id="KW-0812">Transmembrane</keyword>
<keyword evidence="1" id="KW-1133">Transmembrane helix</keyword>
<reference evidence="3" key="1">
    <citation type="journal article" date="2019" name="Int. J. Syst. Evol. Microbiol.">
        <title>The Global Catalogue of Microorganisms (GCM) 10K type strain sequencing project: providing services to taxonomists for standard genome sequencing and annotation.</title>
        <authorList>
            <consortium name="The Broad Institute Genomics Platform"/>
            <consortium name="The Broad Institute Genome Sequencing Center for Infectious Disease"/>
            <person name="Wu L."/>
            <person name="Ma J."/>
        </authorList>
    </citation>
    <scope>NUCLEOTIDE SEQUENCE [LARGE SCALE GENOMIC DNA]</scope>
    <source>
        <strain evidence="3">JCM 9933</strain>
    </source>
</reference>